<feature type="compositionally biased region" description="Acidic residues" evidence="1">
    <location>
        <begin position="331"/>
        <end position="342"/>
    </location>
</feature>
<name>A0A346FKI1_9CAUD</name>
<evidence type="ECO:0000313" key="2">
    <source>
        <dbReference type="EMBL" id="AXN58486.1"/>
    </source>
</evidence>
<keyword evidence="3" id="KW-1185">Reference proteome</keyword>
<evidence type="ECO:0000256" key="1">
    <source>
        <dbReference type="SAM" id="MobiDB-lite"/>
    </source>
</evidence>
<feature type="compositionally biased region" description="Basic and acidic residues" evidence="1">
    <location>
        <begin position="319"/>
        <end position="330"/>
    </location>
</feature>
<dbReference type="RefSeq" id="YP_010097771.1">
    <property type="nucleotide sequence ID" value="NC_055761.1"/>
</dbReference>
<feature type="region of interest" description="Disordered" evidence="1">
    <location>
        <begin position="178"/>
        <end position="204"/>
    </location>
</feature>
<feature type="region of interest" description="Disordered" evidence="1">
    <location>
        <begin position="256"/>
        <end position="345"/>
    </location>
</feature>
<protein>
    <submittedName>
        <fullName evidence="2">Uncharacterized protein</fullName>
    </submittedName>
</protein>
<feature type="compositionally biased region" description="Basic and acidic residues" evidence="1">
    <location>
        <begin position="192"/>
        <end position="203"/>
    </location>
</feature>
<dbReference type="Proteomes" id="UP000259950">
    <property type="component" value="Segment"/>
</dbReference>
<feature type="compositionally biased region" description="Basic and acidic residues" evidence="1">
    <location>
        <begin position="272"/>
        <end position="302"/>
    </location>
</feature>
<feature type="region of interest" description="Disordered" evidence="1">
    <location>
        <begin position="25"/>
        <end position="53"/>
    </location>
</feature>
<proteinExistence type="predicted"/>
<organism evidence="2">
    <name type="scientific">Synechococcus virus S-PRM1</name>
    <dbReference type="NCBI Taxonomy" id="2100130"/>
    <lineage>
        <taxon>Viruses</taxon>
        <taxon>Duplodnaviria</taxon>
        <taxon>Heunggongvirae</taxon>
        <taxon>Uroviricota</taxon>
        <taxon>Caudoviricetes</taxon>
        <taxon>Pantevenvirales</taxon>
        <taxon>Kyanoviridae</taxon>
        <taxon>Makelovirus</taxon>
        <taxon>Makelovirus prm1</taxon>
    </lineage>
</organism>
<accession>A0A346FKI1</accession>
<dbReference type="KEGG" id="vg:65115438"/>
<dbReference type="GeneID" id="65115438"/>
<sequence>MKDSKQVRSEYQSFVDAYGKIAEASVPEPEKERLKNTKSNPAGEPKIPLGGDRRPMVKIRKEGAFTEQAEKYQMSVKQFARFVEANQLLFSVDTRKKAQVANAFQGFKESAEWDEFFGDTEMVEEGAGLVTGTAKAINTVLKPKGQTPEQKDKAVRNLTRAIDTVAKPVKAGLKAVVSPAKGSGRGTARPTGSDRSKTYRPEGLEWDEKEINDLILEVTTKETKSGTKYKVRVKHKETGSSYIRYATREMIAQMRNDPKIASVEMTDEGEAPEEKGEKKALAKGGGDLKKSDEKEDTKRAAKEGGGFASKVKKRSVTSEAKKLDPVGKEDGDIDNDGDEDSSDSYLANRRKTVAKAMGKKTHLCAKDVKYKGKKAKCIPEMHTMLEDGTVTHYDIQFEDGAILENVAVENLEVVYAEAHEHFDNYDKNLEVLGEQDRTPGRRTFDKAYGTGVQRGASQAGSAMAQGVKDHIGGLAQGALGRKTKSKNPVTRVGNAITRVISSPTRAAAGYATGFARGLMNSHELEGQMIDEDIRKFNPGAALADTVSKVLVPPVADGTLKGKPVKKKKVGYRESFSNWRQDLSEVIKDTDEVGTIKEKGVKNKVEIMPKMEGKEVCPECKGDGCKHCDDKGYHSENVMGGPVLPGERGKKIYPRGQGPRATGAQLPTFKK</sequence>
<reference evidence="2" key="1">
    <citation type="submission" date="2018-07" db="EMBL/GenBank/DDBJ databases">
        <title>Complete genome sequence of the cyanophage S-PRM1 isolated from Singapore coastal waters.</title>
        <authorList>
            <person name="Chenard C."/>
            <person name="Kolundzija S."/>
            <person name="Lauro F.M."/>
        </authorList>
    </citation>
    <scope>NUCLEOTIDE SEQUENCE [LARGE SCALE GENOMIC DNA]</scope>
</reference>
<evidence type="ECO:0000313" key="3">
    <source>
        <dbReference type="Proteomes" id="UP000259950"/>
    </source>
</evidence>
<feature type="region of interest" description="Disordered" evidence="1">
    <location>
        <begin position="635"/>
        <end position="670"/>
    </location>
</feature>
<dbReference type="EMBL" id="MH629685">
    <property type="protein sequence ID" value="AXN58486.1"/>
    <property type="molecule type" value="Genomic_DNA"/>
</dbReference>